<dbReference type="Gene3D" id="1.10.10.1340">
    <property type="entry name" value="Mediator of RNA polymerase II, submodule Med31 (Soh1)"/>
    <property type="match status" value="1"/>
</dbReference>
<keyword evidence="6 7" id="KW-0539">Nucleus</keyword>
<evidence type="ECO:0000256" key="8">
    <source>
        <dbReference type="SAM" id="MobiDB-lite"/>
    </source>
</evidence>
<keyword evidence="4 7" id="KW-0010">Activator</keyword>
<reference evidence="9" key="1">
    <citation type="submission" date="2021-01" db="EMBL/GenBank/DDBJ databases">
        <authorList>
            <person name="Corre E."/>
            <person name="Pelletier E."/>
            <person name="Niang G."/>
            <person name="Scheremetjew M."/>
            <person name="Finn R."/>
            <person name="Kale V."/>
            <person name="Holt S."/>
            <person name="Cochrane G."/>
            <person name="Meng A."/>
            <person name="Brown T."/>
            <person name="Cohen L."/>
        </authorList>
    </citation>
    <scope>NUCLEOTIDE SEQUENCE</scope>
    <source>
        <strain evidence="9">MM31A-1</strain>
    </source>
</reference>
<feature type="region of interest" description="Disordered" evidence="8">
    <location>
        <begin position="201"/>
        <end position="225"/>
    </location>
</feature>
<dbReference type="GO" id="GO:0003712">
    <property type="term" value="F:transcription coregulator activity"/>
    <property type="evidence" value="ECO:0007669"/>
    <property type="project" value="InterPro"/>
</dbReference>
<accession>A0A7S3QJ33</accession>
<sequence length="225" mass="24467">MTDTIMSTEAVGSSAQEVGAAHPTSTKAAVIAPSSIVSAAGEQTAASENPGVSSISTPIPAPIPAPASASTKLPENRFELELEFVQSLASPAYLHHLATQGYFQDEAFLTYLRYLRSYWTRPEYAKYITYPHCLFFLDLAIEKEAFRKEISQVGFRNFVHEQQFMNWQYRSRMLYGAGSIDESPHADAGAAANGNAMASASAMEVEKENQGQTEKAGAMNVQVES</sequence>
<keyword evidence="3 7" id="KW-0805">Transcription regulation</keyword>
<dbReference type="EMBL" id="HBIO01031244">
    <property type="protein sequence ID" value="CAE0479083.1"/>
    <property type="molecule type" value="Transcribed_RNA"/>
</dbReference>
<name>A0A7S3QJ33_9STRA</name>
<evidence type="ECO:0000256" key="1">
    <source>
        <dbReference type="ARBA" id="ARBA00004123"/>
    </source>
</evidence>
<dbReference type="PANTHER" id="PTHR13186">
    <property type="entry name" value="MEDIATOR OF RNA POLYMERASE II TRANSCRIPTION SUBUNIT 31"/>
    <property type="match status" value="1"/>
</dbReference>
<evidence type="ECO:0000256" key="5">
    <source>
        <dbReference type="ARBA" id="ARBA00023163"/>
    </source>
</evidence>
<proteinExistence type="inferred from homology"/>
<comment type="subunit">
    <text evidence="7">Component of the Mediator complex.</text>
</comment>
<keyword evidence="5 7" id="KW-0804">Transcription</keyword>
<dbReference type="AlphaFoldDB" id="A0A7S3QJ33"/>
<evidence type="ECO:0000256" key="3">
    <source>
        <dbReference type="ARBA" id="ARBA00023015"/>
    </source>
</evidence>
<evidence type="ECO:0000256" key="4">
    <source>
        <dbReference type="ARBA" id="ARBA00023159"/>
    </source>
</evidence>
<organism evidence="9">
    <name type="scientific">Chaetoceros debilis</name>
    <dbReference type="NCBI Taxonomy" id="122233"/>
    <lineage>
        <taxon>Eukaryota</taxon>
        <taxon>Sar</taxon>
        <taxon>Stramenopiles</taxon>
        <taxon>Ochrophyta</taxon>
        <taxon>Bacillariophyta</taxon>
        <taxon>Coscinodiscophyceae</taxon>
        <taxon>Chaetocerotophycidae</taxon>
        <taxon>Chaetocerotales</taxon>
        <taxon>Chaetocerotaceae</taxon>
        <taxon>Chaetoceros</taxon>
    </lineage>
</organism>
<dbReference type="Pfam" id="PF05669">
    <property type="entry name" value="Med31"/>
    <property type="match status" value="1"/>
</dbReference>
<comment type="subcellular location">
    <subcellularLocation>
        <location evidence="1 7">Nucleus</location>
    </subcellularLocation>
</comment>
<comment type="function">
    <text evidence="7">Component of the Mediator complex, a coactivator involved in the regulated transcription of nearly all RNA polymerase II-dependent genes. Mediator functions as a bridge to convey information from gene-specific regulatory proteins to the basal RNA polymerase II transcription machinery. Mediator is recruited to promoters by direct interactions with regulatory proteins and serves as a scaffold for the assembly of a functional preinitiation complex with RNA polymerase II and the general transcription factors.</text>
</comment>
<evidence type="ECO:0000256" key="6">
    <source>
        <dbReference type="ARBA" id="ARBA00023242"/>
    </source>
</evidence>
<evidence type="ECO:0000256" key="7">
    <source>
        <dbReference type="RuleBase" id="RU364129"/>
    </source>
</evidence>
<protein>
    <recommendedName>
        <fullName evidence="7">Mediator of RNA polymerase II transcription subunit 31</fullName>
    </recommendedName>
</protein>
<evidence type="ECO:0000256" key="2">
    <source>
        <dbReference type="ARBA" id="ARBA00006378"/>
    </source>
</evidence>
<dbReference type="InterPro" id="IPR038089">
    <property type="entry name" value="Med31_sf"/>
</dbReference>
<gene>
    <name evidence="9" type="ORF">CDEB00056_LOCUS23937</name>
</gene>
<dbReference type="GO" id="GO:0016592">
    <property type="term" value="C:mediator complex"/>
    <property type="evidence" value="ECO:0007669"/>
    <property type="project" value="InterPro"/>
</dbReference>
<dbReference type="InterPro" id="IPR008831">
    <property type="entry name" value="Mediator_Med31"/>
</dbReference>
<comment type="similarity">
    <text evidence="2 7">Belongs to the Mediator complex subunit 31 family.</text>
</comment>
<evidence type="ECO:0000313" key="9">
    <source>
        <dbReference type="EMBL" id="CAE0479083.1"/>
    </source>
</evidence>
<dbReference type="GO" id="GO:0006355">
    <property type="term" value="P:regulation of DNA-templated transcription"/>
    <property type="evidence" value="ECO:0007669"/>
    <property type="project" value="InterPro"/>
</dbReference>